<proteinExistence type="predicted"/>
<keyword evidence="2" id="KW-1185">Reference proteome</keyword>
<accession>A0AAV4GZK2</accession>
<evidence type="ECO:0000313" key="1">
    <source>
        <dbReference type="EMBL" id="GFR91343.1"/>
    </source>
</evidence>
<organism evidence="1 2">
    <name type="scientific">Elysia marginata</name>
    <dbReference type="NCBI Taxonomy" id="1093978"/>
    <lineage>
        <taxon>Eukaryota</taxon>
        <taxon>Metazoa</taxon>
        <taxon>Spiralia</taxon>
        <taxon>Lophotrochozoa</taxon>
        <taxon>Mollusca</taxon>
        <taxon>Gastropoda</taxon>
        <taxon>Heterobranchia</taxon>
        <taxon>Euthyneura</taxon>
        <taxon>Panpulmonata</taxon>
        <taxon>Sacoglossa</taxon>
        <taxon>Placobranchoidea</taxon>
        <taxon>Plakobranchidae</taxon>
        <taxon>Elysia</taxon>
    </lineage>
</organism>
<evidence type="ECO:0000313" key="2">
    <source>
        <dbReference type="Proteomes" id="UP000762676"/>
    </source>
</evidence>
<protein>
    <submittedName>
        <fullName evidence="1">Uncharacterized protein</fullName>
    </submittedName>
</protein>
<sequence length="86" mass="9733">MTEVASTPFDRAPMTSLFCVYILGGRALGNLQWQEAGMFKSTEVRRVFASPVGSRRGCCELRSYEGADPLTWAADDRRQRRRNPCM</sequence>
<comment type="caution">
    <text evidence="1">The sequence shown here is derived from an EMBL/GenBank/DDBJ whole genome shotgun (WGS) entry which is preliminary data.</text>
</comment>
<dbReference type="Proteomes" id="UP000762676">
    <property type="component" value="Unassembled WGS sequence"/>
</dbReference>
<dbReference type="EMBL" id="BMAT01012392">
    <property type="protein sequence ID" value="GFR91343.1"/>
    <property type="molecule type" value="Genomic_DNA"/>
</dbReference>
<gene>
    <name evidence="1" type="ORF">ElyMa_006173200</name>
</gene>
<dbReference type="AlphaFoldDB" id="A0AAV4GZK2"/>
<reference evidence="1 2" key="1">
    <citation type="journal article" date="2021" name="Elife">
        <title>Chloroplast acquisition without the gene transfer in kleptoplastic sea slugs, Plakobranchus ocellatus.</title>
        <authorList>
            <person name="Maeda T."/>
            <person name="Takahashi S."/>
            <person name="Yoshida T."/>
            <person name="Shimamura S."/>
            <person name="Takaki Y."/>
            <person name="Nagai Y."/>
            <person name="Toyoda A."/>
            <person name="Suzuki Y."/>
            <person name="Arimoto A."/>
            <person name="Ishii H."/>
            <person name="Satoh N."/>
            <person name="Nishiyama T."/>
            <person name="Hasebe M."/>
            <person name="Maruyama T."/>
            <person name="Minagawa J."/>
            <person name="Obokata J."/>
            <person name="Shigenobu S."/>
        </authorList>
    </citation>
    <scope>NUCLEOTIDE SEQUENCE [LARGE SCALE GENOMIC DNA]</scope>
</reference>
<name>A0AAV4GZK2_9GAST</name>